<evidence type="ECO:0000313" key="9">
    <source>
        <dbReference type="EMBL" id="JAG47682.1"/>
    </source>
</evidence>
<evidence type="ECO:0000259" key="6">
    <source>
        <dbReference type="SMART" id="SM00385"/>
    </source>
</evidence>
<dbReference type="SUPFAM" id="SSF47954">
    <property type="entry name" value="Cyclin-like"/>
    <property type="match status" value="2"/>
</dbReference>
<feature type="domain" description="Cyclin-like" evidence="6">
    <location>
        <begin position="74"/>
        <end position="157"/>
    </location>
</feature>
<sequence length="302" mass="35077">MQGERPPSEDISWMTSKVEKTDGKLRGENQESNDTIQQPYMKEYIKVLLKCEKTYLESPKNFRTNIKSRNIVVDWLIHVHDRYKLAQTVLHKTVSLMDDYSSKRHVGNNSLQLVGIACMSLTVKNAGTHIDSGTLVELCGSYFSKEDLHDMEIDVIQMAQFDLNRPVCPQFLLVVNEYFDFPTRIMTVSKYFLDLWLFHHDFVRYRTSVLASSAILFAFHAMDESREISKWTSHLAGLFRFTKPEMEKTLSALYKTVNQFDFAIHPSIQDKYSAEIFKKASRKFRGSRELDSFSDLKIPETV</sequence>
<proteinExistence type="inferred from homology"/>
<feature type="region of interest" description="Disordered" evidence="5">
    <location>
        <begin position="1"/>
        <end position="33"/>
    </location>
</feature>
<dbReference type="InterPro" id="IPR013763">
    <property type="entry name" value="Cyclin-like_dom"/>
</dbReference>
<evidence type="ECO:0000313" key="8">
    <source>
        <dbReference type="EMBL" id="JAG14677.1"/>
    </source>
</evidence>
<evidence type="ECO:0000256" key="1">
    <source>
        <dbReference type="ARBA" id="ARBA00022618"/>
    </source>
</evidence>
<dbReference type="AlphaFoldDB" id="A0A0A9X1T9"/>
<dbReference type="Pfam" id="PF02984">
    <property type="entry name" value="Cyclin_C"/>
    <property type="match status" value="1"/>
</dbReference>
<dbReference type="PANTHER" id="PTHR10177">
    <property type="entry name" value="CYCLINS"/>
    <property type="match status" value="1"/>
</dbReference>
<keyword evidence="2 4" id="KW-0195">Cyclin</keyword>
<dbReference type="InterPro" id="IPR004367">
    <property type="entry name" value="Cyclin_C-dom"/>
</dbReference>
<reference evidence="8" key="1">
    <citation type="journal article" date="2014" name="PLoS ONE">
        <title>Transcriptome-Based Identification of ABC Transporters in the Western Tarnished Plant Bug Lygus hesperus.</title>
        <authorList>
            <person name="Hull J.J."/>
            <person name="Chaney K."/>
            <person name="Geib S.M."/>
            <person name="Fabrick J.A."/>
            <person name="Brent C.S."/>
            <person name="Walsh D."/>
            <person name="Lavine L.C."/>
        </authorList>
    </citation>
    <scope>NUCLEOTIDE SEQUENCE</scope>
</reference>
<dbReference type="EMBL" id="GBHO01028927">
    <property type="protein sequence ID" value="JAG14677.1"/>
    <property type="molecule type" value="Transcribed_RNA"/>
</dbReference>
<feature type="domain" description="Cyclin C-terminal" evidence="7">
    <location>
        <begin position="166"/>
        <end position="286"/>
    </location>
</feature>
<evidence type="ECO:0000259" key="7">
    <source>
        <dbReference type="SMART" id="SM01332"/>
    </source>
</evidence>
<reference evidence="9" key="3">
    <citation type="submission" date="2014-09" db="EMBL/GenBank/DDBJ databases">
        <authorList>
            <person name="Magalhaes I.L.F."/>
            <person name="Oliveira U."/>
            <person name="Santos F.R."/>
            <person name="Vidigal T.H.D.A."/>
            <person name="Brescovit A.D."/>
            <person name="Santos A.J."/>
        </authorList>
    </citation>
    <scope>NUCLEOTIDE SEQUENCE</scope>
</reference>
<evidence type="ECO:0000256" key="5">
    <source>
        <dbReference type="SAM" id="MobiDB-lite"/>
    </source>
</evidence>
<dbReference type="InterPro" id="IPR039361">
    <property type="entry name" value="Cyclin"/>
</dbReference>
<protein>
    <submittedName>
        <fullName evidence="8">G2/mitotic-specific cyclin-B</fullName>
    </submittedName>
</protein>
<accession>A0A0A9X1T9</accession>
<gene>
    <name evidence="8" type="primary">CCNB_0</name>
    <name evidence="8" type="ORF">CM83_3981</name>
</gene>
<comment type="similarity">
    <text evidence="4">Belongs to the cyclin family.</text>
</comment>
<keyword evidence="1" id="KW-0132">Cell division</keyword>
<evidence type="ECO:0000256" key="2">
    <source>
        <dbReference type="ARBA" id="ARBA00023127"/>
    </source>
</evidence>
<dbReference type="EMBL" id="GBRD01018145">
    <property type="protein sequence ID" value="JAG47682.1"/>
    <property type="molecule type" value="Transcribed_RNA"/>
</dbReference>
<dbReference type="Gene3D" id="1.10.472.10">
    <property type="entry name" value="Cyclin-like"/>
    <property type="match status" value="2"/>
</dbReference>
<dbReference type="SMART" id="SM00385">
    <property type="entry name" value="CYCLIN"/>
    <property type="match status" value="2"/>
</dbReference>
<evidence type="ECO:0000256" key="4">
    <source>
        <dbReference type="RuleBase" id="RU000383"/>
    </source>
</evidence>
<feature type="compositionally biased region" description="Basic and acidic residues" evidence="5">
    <location>
        <begin position="17"/>
        <end position="29"/>
    </location>
</feature>
<dbReference type="GO" id="GO:0019887">
    <property type="term" value="F:protein kinase regulator activity"/>
    <property type="evidence" value="ECO:0007669"/>
    <property type="project" value="UniProtKB-ARBA"/>
</dbReference>
<feature type="domain" description="Cyclin-like" evidence="6">
    <location>
        <begin position="170"/>
        <end position="255"/>
    </location>
</feature>
<dbReference type="InterPro" id="IPR006671">
    <property type="entry name" value="Cyclin_N"/>
</dbReference>
<dbReference type="Pfam" id="PF00134">
    <property type="entry name" value="Cyclin_N"/>
    <property type="match status" value="1"/>
</dbReference>
<dbReference type="InterPro" id="IPR036915">
    <property type="entry name" value="Cyclin-like_sf"/>
</dbReference>
<dbReference type="FunFam" id="1.10.472.10:FF:000010">
    <property type="entry name" value="G1/S-specific cyclin Cln1"/>
    <property type="match status" value="1"/>
</dbReference>
<evidence type="ECO:0000256" key="3">
    <source>
        <dbReference type="ARBA" id="ARBA00023306"/>
    </source>
</evidence>
<keyword evidence="3" id="KW-0131">Cell cycle</keyword>
<dbReference type="GO" id="GO:0051726">
    <property type="term" value="P:regulation of cell cycle"/>
    <property type="evidence" value="ECO:0007669"/>
    <property type="project" value="UniProtKB-ARBA"/>
</dbReference>
<reference evidence="8" key="2">
    <citation type="submission" date="2014-07" db="EMBL/GenBank/DDBJ databases">
        <authorList>
            <person name="Hull J."/>
        </authorList>
    </citation>
    <scope>NUCLEOTIDE SEQUENCE</scope>
</reference>
<dbReference type="CDD" id="cd20537">
    <property type="entry name" value="CYCLIN_CCNO-like_rpt2"/>
    <property type="match status" value="1"/>
</dbReference>
<organism evidence="8">
    <name type="scientific">Lygus hesperus</name>
    <name type="common">Western plant bug</name>
    <dbReference type="NCBI Taxonomy" id="30085"/>
    <lineage>
        <taxon>Eukaryota</taxon>
        <taxon>Metazoa</taxon>
        <taxon>Ecdysozoa</taxon>
        <taxon>Arthropoda</taxon>
        <taxon>Hexapoda</taxon>
        <taxon>Insecta</taxon>
        <taxon>Pterygota</taxon>
        <taxon>Neoptera</taxon>
        <taxon>Paraneoptera</taxon>
        <taxon>Hemiptera</taxon>
        <taxon>Heteroptera</taxon>
        <taxon>Panheteroptera</taxon>
        <taxon>Cimicomorpha</taxon>
        <taxon>Miridae</taxon>
        <taxon>Mirini</taxon>
        <taxon>Lygus</taxon>
    </lineage>
</organism>
<dbReference type="GO" id="GO:0051301">
    <property type="term" value="P:cell division"/>
    <property type="evidence" value="ECO:0007669"/>
    <property type="project" value="UniProtKB-KW"/>
</dbReference>
<dbReference type="SMART" id="SM01332">
    <property type="entry name" value="Cyclin_C"/>
    <property type="match status" value="1"/>
</dbReference>
<name>A0A0A9X1T9_LYGHE</name>